<dbReference type="Proteomes" id="UP000008912">
    <property type="component" value="Unassembled WGS sequence"/>
</dbReference>
<dbReference type="InterPro" id="IPR014810">
    <property type="entry name" value="Fcf2_C"/>
</dbReference>
<accession>G1LSX6</accession>
<feature type="region of interest" description="Disordered" evidence="3">
    <location>
        <begin position="544"/>
        <end position="591"/>
    </location>
</feature>
<feature type="compositionally biased region" description="Acidic residues" evidence="3">
    <location>
        <begin position="559"/>
        <end position="572"/>
    </location>
</feature>
<feature type="compositionally biased region" description="Basic residues" evidence="3">
    <location>
        <begin position="672"/>
        <end position="681"/>
    </location>
</feature>
<dbReference type="GO" id="GO:0006396">
    <property type="term" value="P:RNA processing"/>
    <property type="evidence" value="ECO:0007669"/>
    <property type="project" value="TreeGrafter"/>
</dbReference>
<dbReference type="PANTHER" id="PTHR21686">
    <property type="entry name" value="DEOXYNUCLEOTIDYLTRANSFERASE TERMINAL-INTERACTING PROTEIN 2"/>
    <property type="match status" value="1"/>
</dbReference>
<dbReference type="Ensembl" id="ENSAMET00000010614.2">
    <property type="protein sequence ID" value="ENSAMEP00000010172.2"/>
    <property type="gene ID" value="ENSAMEG00000009682.2"/>
</dbReference>
<reference evidence="5 6" key="1">
    <citation type="journal article" date="2010" name="Nature">
        <title>The sequence and de novo assembly of the giant panda genome.</title>
        <authorList>
            <person name="Li R."/>
            <person name="Fan W."/>
            <person name="Tian G."/>
            <person name="Zhu H."/>
            <person name="He L."/>
            <person name="Cai J."/>
            <person name="Huang Q."/>
            <person name="Cai Q."/>
            <person name="Li B."/>
            <person name="Bai Y."/>
            <person name="Zhang Z."/>
            <person name="Zhang Y."/>
            <person name="Wang W."/>
            <person name="Li J."/>
            <person name="Wei F."/>
            <person name="Li H."/>
            <person name="Jian M."/>
            <person name="Li J."/>
            <person name="Zhang Z."/>
            <person name="Nielsen R."/>
            <person name="Li D."/>
            <person name="Gu W."/>
            <person name="Yang Z."/>
            <person name="Xuan Z."/>
            <person name="Ryder O.A."/>
            <person name="Leung F.C."/>
            <person name="Zhou Y."/>
            <person name="Cao J."/>
            <person name="Sun X."/>
            <person name="Fu Y."/>
            <person name="Fang X."/>
            <person name="Guo X."/>
            <person name="Wang B."/>
            <person name="Hou R."/>
            <person name="Shen F."/>
            <person name="Mu B."/>
            <person name="Ni P."/>
            <person name="Lin R."/>
            <person name="Qian W."/>
            <person name="Wang G."/>
            <person name="Yu C."/>
            <person name="Nie W."/>
            <person name="Wang J."/>
            <person name="Wu Z."/>
            <person name="Liang H."/>
            <person name="Min J."/>
            <person name="Wu Q."/>
            <person name="Cheng S."/>
            <person name="Ruan J."/>
            <person name="Wang M."/>
            <person name="Shi Z."/>
            <person name="Wen M."/>
            <person name="Liu B."/>
            <person name="Ren X."/>
            <person name="Zheng H."/>
            <person name="Dong D."/>
            <person name="Cook K."/>
            <person name="Shan G."/>
            <person name="Zhang H."/>
            <person name="Kosiol C."/>
            <person name="Xie X."/>
            <person name="Lu Z."/>
            <person name="Zheng H."/>
            <person name="Li Y."/>
            <person name="Steiner C.C."/>
            <person name="Lam T.T."/>
            <person name="Lin S."/>
            <person name="Zhang Q."/>
            <person name="Li G."/>
            <person name="Tian J."/>
            <person name="Gong T."/>
            <person name="Liu H."/>
            <person name="Zhang D."/>
            <person name="Fang L."/>
            <person name="Ye C."/>
            <person name="Zhang J."/>
            <person name="Hu W."/>
            <person name="Xu A."/>
            <person name="Ren Y."/>
            <person name="Zhang G."/>
            <person name="Bruford M.W."/>
            <person name="Li Q."/>
            <person name="Ma L."/>
            <person name="Guo Y."/>
            <person name="An N."/>
            <person name="Hu Y."/>
            <person name="Zheng Y."/>
            <person name="Shi Y."/>
            <person name="Li Z."/>
            <person name="Liu Q."/>
            <person name="Chen Y."/>
            <person name="Zhao J."/>
            <person name="Qu N."/>
            <person name="Zhao S."/>
            <person name="Tian F."/>
            <person name="Wang X."/>
            <person name="Wang H."/>
            <person name="Xu L."/>
            <person name="Liu X."/>
            <person name="Vinar T."/>
            <person name="Wang Y."/>
            <person name="Lam T.W."/>
            <person name="Yiu S.M."/>
            <person name="Liu S."/>
            <person name="Zhang H."/>
            <person name="Li D."/>
            <person name="Huang Y."/>
            <person name="Wang X."/>
            <person name="Yang G."/>
            <person name="Jiang Z."/>
            <person name="Wang J."/>
            <person name="Qin N."/>
            <person name="Li L."/>
            <person name="Li J."/>
            <person name="Bolund L."/>
            <person name="Kristiansen K."/>
            <person name="Wong G.K."/>
            <person name="Olson M."/>
            <person name="Zhang X."/>
            <person name="Li S."/>
            <person name="Yang H."/>
            <person name="Wang J."/>
            <person name="Wang J."/>
        </authorList>
    </citation>
    <scope>NUCLEOTIDE SEQUENCE [LARGE SCALE GENOMIC DNA]</scope>
</reference>
<organism evidence="5 6">
    <name type="scientific">Ailuropoda melanoleuca</name>
    <name type="common">Giant panda</name>
    <dbReference type="NCBI Taxonomy" id="9646"/>
    <lineage>
        <taxon>Eukaryota</taxon>
        <taxon>Metazoa</taxon>
        <taxon>Chordata</taxon>
        <taxon>Craniata</taxon>
        <taxon>Vertebrata</taxon>
        <taxon>Euteleostomi</taxon>
        <taxon>Mammalia</taxon>
        <taxon>Eutheria</taxon>
        <taxon>Laurasiatheria</taxon>
        <taxon>Carnivora</taxon>
        <taxon>Caniformia</taxon>
        <taxon>Ursidae</taxon>
        <taxon>Ailuropoda</taxon>
    </lineage>
</organism>
<evidence type="ECO:0000259" key="4">
    <source>
        <dbReference type="Pfam" id="PF08698"/>
    </source>
</evidence>
<feature type="region of interest" description="Disordered" evidence="3">
    <location>
        <begin position="667"/>
        <end position="689"/>
    </location>
</feature>
<gene>
    <name evidence="5" type="primary">DNTTIP2</name>
</gene>
<evidence type="ECO:0000313" key="5">
    <source>
        <dbReference type="Ensembl" id="ENSAMEP00000010172.2"/>
    </source>
</evidence>
<feature type="region of interest" description="Disordered" evidence="3">
    <location>
        <begin position="45"/>
        <end position="125"/>
    </location>
</feature>
<dbReference type="GO" id="GO:0005694">
    <property type="term" value="C:chromosome"/>
    <property type="evidence" value="ECO:0007669"/>
    <property type="project" value="Ensembl"/>
</dbReference>
<protein>
    <submittedName>
        <fullName evidence="5">Deoxynucleotidyltransferase terminal interacting protein 2</fullName>
    </submittedName>
</protein>
<evidence type="ECO:0000256" key="2">
    <source>
        <dbReference type="ARBA" id="ARBA00023242"/>
    </source>
</evidence>
<comment type="subcellular location">
    <subcellularLocation>
        <location evidence="1">Nucleus</location>
        <location evidence="1">Nucleolus</location>
    </subcellularLocation>
</comment>
<feature type="domain" description="Fcf2 pre-rRNA processing C-terminal" evidence="4">
    <location>
        <begin position="682"/>
        <end position="775"/>
    </location>
</feature>
<dbReference type="STRING" id="9646.ENSAMEP00000010172"/>
<name>G1LSX6_AILME</name>
<dbReference type="InParanoid" id="G1LSX6"/>
<keyword evidence="6" id="KW-1185">Reference proteome</keyword>
<dbReference type="Pfam" id="PF08698">
    <property type="entry name" value="Fcf2"/>
    <property type="match status" value="1"/>
</dbReference>
<dbReference type="PANTHER" id="PTHR21686:SF12">
    <property type="entry name" value="DEOXYNUCLEOTIDYLTRANSFERASE TERMINAL-INTERACTING PROTEIN 2"/>
    <property type="match status" value="1"/>
</dbReference>
<dbReference type="GO" id="GO:0042274">
    <property type="term" value="P:ribosomal small subunit biogenesis"/>
    <property type="evidence" value="ECO:0007669"/>
    <property type="project" value="Ensembl"/>
</dbReference>
<reference evidence="5" key="3">
    <citation type="submission" date="2025-09" db="UniProtKB">
        <authorList>
            <consortium name="Ensembl"/>
        </authorList>
    </citation>
    <scope>IDENTIFICATION</scope>
</reference>
<feature type="compositionally biased region" description="Basic and acidic residues" evidence="3">
    <location>
        <begin position="544"/>
        <end position="556"/>
    </location>
</feature>
<dbReference type="GO" id="GO:0003723">
    <property type="term" value="F:RNA binding"/>
    <property type="evidence" value="ECO:0007669"/>
    <property type="project" value="TreeGrafter"/>
</dbReference>
<keyword evidence="2" id="KW-0539">Nucleus</keyword>
<feature type="compositionally biased region" description="Basic and acidic residues" evidence="3">
    <location>
        <begin position="573"/>
        <end position="585"/>
    </location>
</feature>
<evidence type="ECO:0000256" key="3">
    <source>
        <dbReference type="SAM" id="MobiDB-lite"/>
    </source>
</evidence>
<dbReference type="HOGENOM" id="CLU_018725_0_0_1"/>
<dbReference type="eggNOG" id="KOG3100">
    <property type="taxonomic scope" value="Eukaryota"/>
</dbReference>
<reference evidence="5" key="2">
    <citation type="submission" date="2025-08" db="UniProtKB">
        <authorList>
            <consortium name="Ensembl"/>
        </authorList>
    </citation>
    <scope>IDENTIFICATION</scope>
</reference>
<evidence type="ECO:0000256" key="1">
    <source>
        <dbReference type="ARBA" id="ARBA00004604"/>
    </source>
</evidence>
<dbReference type="AlphaFoldDB" id="G1LSX6"/>
<feature type="compositionally biased region" description="Polar residues" evidence="3">
    <location>
        <begin position="97"/>
        <end position="125"/>
    </location>
</feature>
<feature type="compositionally biased region" description="Basic residues" evidence="3">
    <location>
        <begin position="52"/>
        <end position="62"/>
    </location>
</feature>
<proteinExistence type="predicted"/>
<dbReference type="GO" id="GO:0032040">
    <property type="term" value="C:small-subunit processome"/>
    <property type="evidence" value="ECO:0007669"/>
    <property type="project" value="Ensembl"/>
</dbReference>
<feature type="compositionally biased region" description="Polar residues" evidence="3">
    <location>
        <begin position="73"/>
        <end position="88"/>
    </location>
</feature>
<sequence length="800" mass="90932">MQARRFFDAFPGRRNRGRRRWRRVGKMVVTRSGRPRATIQATLAENSQQKNSAKRIQAHPKGRKECLPVDLTTAESQTTRKQSPVSRTPKTRKRKSGTTASLSEMNKPSTDGETSEAESNCSSVSELQDPILRITRRRQILVACTPVSSVRKRLKVTAVNQSHTEEDDCDSEAESHVSGISRIVPPTVITTRTRSSKAKSVRDPSQKLHAEAVSDAESSYSDISSISGVAIMRTRSMQKKLHAQTEEKDTDIVPENEKQIINIPVNSEDSDTRQTTCLLVGSLSQINKPNFYNNEIYNDFDDDSFHSNSEKKQTVQKRRCFNVREEKKASVAPLKEITKENCKNLDEEAKGIVDEEKEINKKNSQLESLSEPRDTGIQRLVSQRHSTPQNNKTTSEPSNLNSEAIMKSLAQTFAVVQVDRWNEERKSTVKTSDLTEFGDGGSDEEKCTVTGISEDRNEGRDVDFECETKLFKSELHTALDKDDSVLLVLSSDESQQSENSENEEDTVCFVENNGQKVSLNGESENMSCDNALFVIDTTPGLSTDKHFYLDEGDKASEVATEEEKEEEEDEKSEEPSDHDRNKDSEFSDEDDLLNSTKSKLLKLTSSSIDPGMSIKQLGGLYINFNADKLQSNKRTLTQIKEKKKDELLQKAVITPDFEKNYCVPPYSESKHQLQKKRRKERQKTAGDGWFGMKAPELTDELKNDLKALKMRASMDPKRFYKKNDRDGFPKYFQIGTIVDNPADFYHSRIPKKQRKRTIVEELLADSEFRRYNRRKYSEIMAEKAANAAGKKFRKKKKFRN</sequence>
<dbReference type="GeneTree" id="ENSGT00510000048142"/>
<dbReference type="GO" id="GO:0005654">
    <property type="term" value="C:nucleoplasm"/>
    <property type="evidence" value="ECO:0007669"/>
    <property type="project" value="Ensembl"/>
</dbReference>
<evidence type="ECO:0000313" key="6">
    <source>
        <dbReference type="Proteomes" id="UP000008912"/>
    </source>
</evidence>
<dbReference type="InterPro" id="IPR039883">
    <property type="entry name" value="Fcf2/DNTTIP2"/>
</dbReference>